<feature type="coiled-coil region" evidence="1">
    <location>
        <begin position="127"/>
        <end position="175"/>
    </location>
</feature>
<dbReference type="RefSeq" id="WP_233696542.1">
    <property type="nucleotide sequence ID" value="NZ_JAJNBZ010000005.1"/>
</dbReference>
<keyword evidence="1" id="KW-0175">Coiled coil</keyword>
<proteinExistence type="predicted"/>
<accession>A0ABS8YFD5</accession>
<gene>
    <name evidence="2" type="ORF">LQV63_09895</name>
</gene>
<evidence type="ECO:0000256" key="1">
    <source>
        <dbReference type="SAM" id="Coils"/>
    </source>
</evidence>
<sequence>MHINRLAAFLGRPVSLDNGIRLYSPLIDDIAEVGEHNYYIYLLFCSFDKEIIFKDVFRIDDDRYSLVESADDYELLTLEETTKAYLCNALSFFTKDDVQFDSATRQFVVDDRPFLTKDNYRFCSRVIQELNGQVSEAKAELKPKNNKAKIMFEKLKRARRKYNDAEQNALELKDILSILCSAEGNDINVFNVGKLTVYQAYEQFERIGLKESHNRMLPVWANGYMKENDQLPEWIVKSKL</sequence>
<evidence type="ECO:0000313" key="2">
    <source>
        <dbReference type="EMBL" id="MCE5169624.1"/>
    </source>
</evidence>
<organism evidence="2 3">
    <name type="scientific">Paenibacillus profundus</name>
    <dbReference type="NCBI Taxonomy" id="1173085"/>
    <lineage>
        <taxon>Bacteria</taxon>
        <taxon>Bacillati</taxon>
        <taxon>Bacillota</taxon>
        <taxon>Bacilli</taxon>
        <taxon>Bacillales</taxon>
        <taxon>Paenibacillaceae</taxon>
        <taxon>Paenibacillus</taxon>
    </lineage>
</organism>
<protein>
    <submittedName>
        <fullName evidence="2">Uncharacterized protein</fullName>
    </submittedName>
</protein>
<dbReference type="Proteomes" id="UP001199916">
    <property type="component" value="Unassembled WGS sequence"/>
</dbReference>
<dbReference type="EMBL" id="JAJNBZ010000005">
    <property type="protein sequence ID" value="MCE5169624.1"/>
    <property type="molecule type" value="Genomic_DNA"/>
</dbReference>
<name>A0ABS8YFD5_9BACL</name>
<evidence type="ECO:0000313" key="3">
    <source>
        <dbReference type="Proteomes" id="UP001199916"/>
    </source>
</evidence>
<comment type="caution">
    <text evidence="2">The sequence shown here is derived from an EMBL/GenBank/DDBJ whole genome shotgun (WGS) entry which is preliminary data.</text>
</comment>
<keyword evidence="3" id="KW-1185">Reference proteome</keyword>
<reference evidence="2 3" key="1">
    <citation type="submission" date="2021-11" db="EMBL/GenBank/DDBJ databases">
        <title>Draft genome sequence of Paenibacillus profundus YoMME, a new Gram-positive bacteria with exoelectrogenic properties.</title>
        <authorList>
            <person name="Hubenova Y."/>
            <person name="Hubenova E."/>
            <person name="Manasiev Y."/>
            <person name="Peykov S."/>
            <person name="Mitov M."/>
        </authorList>
    </citation>
    <scope>NUCLEOTIDE SEQUENCE [LARGE SCALE GENOMIC DNA]</scope>
    <source>
        <strain evidence="2 3">YoMME</strain>
    </source>
</reference>